<dbReference type="InterPro" id="IPR003675">
    <property type="entry name" value="Rce1/LyrA-like_dom"/>
</dbReference>
<dbReference type="EMBL" id="BAABAT010000040">
    <property type="protein sequence ID" value="GAA4260362.1"/>
    <property type="molecule type" value="Genomic_DNA"/>
</dbReference>
<accession>A0ABP8DNG0</accession>
<feature type="transmembrane region" description="Helical" evidence="1">
    <location>
        <begin position="57"/>
        <end position="82"/>
    </location>
</feature>
<name>A0ABP8DNG0_9ACTN</name>
<keyword evidence="1" id="KW-0812">Transmembrane</keyword>
<evidence type="ECO:0000256" key="1">
    <source>
        <dbReference type="SAM" id="Phobius"/>
    </source>
</evidence>
<keyword evidence="1" id="KW-1133">Transmembrane helix</keyword>
<evidence type="ECO:0000313" key="3">
    <source>
        <dbReference type="EMBL" id="GAA4260362.1"/>
    </source>
</evidence>
<feature type="transmembrane region" description="Helical" evidence="1">
    <location>
        <begin position="94"/>
        <end position="115"/>
    </location>
</feature>
<feature type="domain" description="CAAX prenyl protease 2/Lysostaphin resistance protein A-like" evidence="2">
    <location>
        <begin position="136"/>
        <end position="221"/>
    </location>
</feature>
<reference evidence="4" key="1">
    <citation type="journal article" date="2019" name="Int. J. Syst. Evol. Microbiol.">
        <title>The Global Catalogue of Microorganisms (GCM) 10K type strain sequencing project: providing services to taxonomists for standard genome sequencing and annotation.</title>
        <authorList>
            <consortium name="The Broad Institute Genomics Platform"/>
            <consortium name="The Broad Institute Genome Sequencing Center for Infectious Disease"/>
            <person name="Wu L."/>
            <person name="Ma J."/>
        </authorList>
    </citation>
    <scope>NUCLEOTIDE SEQUENCE [LARGE SCALE GENOMIC DNA]</scope>
    <source>
        <strain evidence="4">JCM 17441</strain>
    </source>
</reference>
<gene>
    <name evidence="3" type="ORF">GCM10022255_088700</name>
</gene>
<sequence length="233" mass="24777">MKAPRGWFRAALVDVVPRDHTQTGAQFRRRRVVVGATLVAGAVLLGISLAIRPGDPLFYVMTTAVAGVWIGGAALSGPLHLGWMPYRGNLRRPIITPIVTGLLIGAMFVLGGLFLQQLPALRDSANEVLNHAREGSIVMIAIVTLLNGIAEEIFFRGALFAAIGRSHPVLISTGVYALVTVVTANPLLVFAALLLGAVLGLQRRASGGILGPILTHVTWSTIMLFALPAIIRR</sequence>
<feature type="transmembrane region" description="Helical" evidence="1">
    <location>
        <begin position="175"/>
        <end position="201"/>
    </location>
</feature>
<evidence type="ECO:0000259" key="2">
    <source>
        <dbReference type="Pfam" id="PF02517"/>
    </source>
</evidence>
<dbReference type="Pfam" id="PF02517">
    <property type="entry name" value="Rce1-like"/>
    <property type="match status" value="1"/>
</dbReference>
<evidence type="ECO:0000313" key="4">
    <source>
        <dbReference type="Proteomes" id="UP001500620"/>
    </source>
</evidence>
<keyword evidence="1" id="KW-0472">Membrane</keyword>
<keyword evidence="4" id="KW-1185">Reference proteome</keyword>
<proteinExistence type="predicted"/>
<comment type="caution">
    <text evidence="3">The sequence shown here is derived from an EMBL/GenBank/DDBJ whole genome shotgun (WGS) entry which is preliminary data.</text>
</comment>
<keyword evidence="3" id="KW-0378">Hydrolase</keyword>
<dbReference type="RefSeq" id="WP_345137279.1">
    <property type="nucleotide sequence ID" value="NZ_BAABAT010000040.1"/>
</dbReference>
<keyword evidence="3" id="KW-0645">Protease</keyword>
<organism evidence="3 4">
    <name type="scientific">Dactylosporangium darangshiense</name>
    <dbReference type="NCBI Taxonomy" id="579108"/>
    <lineage>
        <taxon>Bacteria</taxon>
        <taxon>Bacillati</taxon>
        <taxon>Actinomycetota</taxon>
        <taxon>Actinomycetes</taxon>
        <taxon>Micromonosporales</taxon>
        <taxon>Micromonosporaceae</taxon>
        <taxon>Dactylosporangium</taxon>
    </lineage>
</organism>
<feature type="transmembrane region" description="Helical" evidence="1">
    <location>
        <begin position="32"/>
        <end position="51"/>
    </location>
</feature>
<dbReference type="Proteomes" id="UP001500620">
    <property type="component" value="Unassembled WGS sequence"/>
</dbReference>
<protein>
    <submittedName>
        <fullName evidence="3">CPBP family intramembrane metalloprotease</fullName>
    </submittedName>
</protein>
<feature type="transmembrane region" description="Helical" evidence="1">
    <location>
        <begin position="213"/>
        <end position="231"/>
    </location>
</feature>
<feature type="transmembrane region" description="Helical" evidence="1">
    <location>
        <begin position="135"/>
        <end position="155"/>
    </location>
</feature>
<dbReference type="GO" id="GO:0008237">
    <property type="term" value="F:metallopeptidase activity"/>
    <property type="evidence" value="ECO:0007669"/>
    <property type="project" value="UniProtKB-KW"/>
</dbReference>
<keyword evidence="3" id="KW-0482">Metalloprotease</keyword>